<sequence length="151" mass="17055">MGNRRRFYQIQSFSLLYTPNKMTTTLPSPRPQNQQTRGHFGQLKRSVVQRIRTAGHAAACRRPKLTAGGLRSDGAGLLPIKSLSLPQEFVGNIRFATTLQLLKKAQKPTSTKSRRRALFLTADVIAVISLDPRPARVFRERDVNERDGERE</sequence>
<organism evidence="2 3">
    <name type="scientific">Asparagus officinalis</name>
    <name type="common">Garden asparagus</name>
    <dbReference type="NCBI Taxonomy" id="4686"/>
    <lineage>
        <taxon>Eukaryota</taxon>
        <taxon>Viridiplantae</taxon>
        <taxon>Streptophyta</taxon>
        <taxon>Embryophyta</taxon>
        <taxon>Tracheophyta</taxon>
        <taxon>Spermatophyta</taxon>
        <taxon>Magnoliopsida</taxon>
        <taxon>Liliopsida</taxon>
        <taxon>Asparagales</taxon>
        <taxon>Asparagaceae</taxon>
        <taxon>Asparagoideae</taxon>
        <taxon>Asparagus</taxon>
    </lineage>
</organism>
<keyword evidence="3" id="KW-1185">Reference proteome</keyword>
<dbReference type="Proteomes" id="UP000243459">
    <property type="component" value="Chromosome 1"/>
</dbReference>
<dbReference type="AlphaFoldDB" id="A0A5P1FXB6"/>
<name>A0A5P1FXB6_ASPOF</name>
<evidence type="ECO:0000313" key="3">
    <source>
        <dbReference type="Proteomes" id="UP000243459"/>
    </source>
</evidence>
<evidence type="ECO:0000256" key="1">
    <source>
        <dbReference type="SAM" id="MobiDB-lite"/>
    </source>
</evidence>
<protein>
    <submittedName>
        <fullName evidence="2">Uncharacterized protein</fullName>
    </submittedName>
</protein>
<evidence type="ECO:0000313" key="2">
    <source>
        <dbReference type="EMBL" id="ONK81711.1"/>
    </source>
</evidence>
<feature type="compositionally biased region" description="Polar residues" evidence="1">
    <location>
        <begin position="20"/>
        <end position="37"/>
    </location>
</feature>
<gene>
    <name evidence="2" type="ORF">A4U43_C01F32100</name>
</gene>
<accession>A0A5P1FXB6</accession>
<dbReference type="Gramene" id="ONK81711">
    <property type="protein sequence ID" value="ONK81711"/>
    <property type="gene ID" value="A4U43_C01F32100"/>
</dbReference>
<dbReference type="EMBL" id="CM007381">
    <property type="protein sequence ID" value="ONK81711.1"/>
    <property type="molecule type" value="Genomic_DNA"/>
</dbReference>
<reference evidence="3" key="1">
    <citation type="journal article" date="2017" name="Nat. Commun.">
        <title>The asparagus genome sheds light on the origin and evolution of a young Y chromosome.</title>
        <authorList>
            <person name="Harkess A."/>
            <person name="Zhou J."/>
            <person name="Xu C."/>
            <person name="Bowers J.E."/>
            <person name="Van der Hulst R."/>
            <person name="Ayyampalayam S."/>
            <person name="Mercati F."/>
            <person name="Riccardi P."/>
            <person name="McKain M.R."/>
            <person name="Kakrana A."/>
            <person name="Tang H."/>
            <person name="Ray J."/>
            <person name="Groenendijk J."/>
            <person name="Arikit S."/>
            <person name="Mathioni S.M."/>
            <person name="Nakano M."/>
            <person name="Shan H."/>
            <person name="Telgmann-Rauber A."/>
            <person name="Kanno A."/>
            <person name="Yue Z."/>
            <person name="Chen H."/>
            <person name="Li W."/>
            <person name="Chen Y."/>
            <person name="Xu X."/>
            <person name="Zhang Y."/>
            <person name="Luo S."/>
            <person name="Chen H."/>
            <person name="Gao J."/>
            <person name="Mao Z."/>
            <person name="Pires J.C."/>
            <person name="Luo M."/>
            <person name="Kudrna D."/>
            <person name="Wing R.A."/>
            <person name="Meyers B.C."/>
            <person name="Yi K."/>
            <person name="Kong H."/>
            <person name="Lavrijsen P."/>
            <person name="Sunseri F."/>
            <person name="Falavigna A."/>
            <person name="Ye Y."/>
            <person name="Leebens-Mack J.H."/>
            <person name="Chen G."/>
        </authorList>
    </citation>
    <scope>NUCLEOTIDE SEQUENCE [LARGE SCALE GENOMIC DNA]</scope>
    <source>
        <strain evidence="3">cv. DH0086</strain>
    </source>
</reference>
<proteinExistence type="predicted"/>
<feature type="region of interest" description="Disordered" evidence="1">
    <location>
        <begin position="20"/>
        <end position="39"/>
    </location>
</feature>